<evidence type="ECO:0000256" key="5">
    <source>
        <dbReference type="ARBA" id="ARBA00023136"/>
    </source>
</evidence>
<comment type="subcellular location">
    <subcellularLocation>
        <location evidence="2">Cytoplasm</location>
    </subcellularLocation>
    <subcellularLocation>
        <location evidence="1">Endomembrane system</location>
        <topology evidence="1">Peripheral membrane protein</topology>
    </subcellularLocation>
</comment>
<dbReference type="PROSITE" id="PS50913">
    <property type="entry name" value="GRIP"/>
    <property type="match status" value="1"/>
</dbReference>
<dbReference type="RefSeq" id="XP_008598413.1">
    <property type="nucleotide sequence ID" value="XM_008600191.1"/>
</dbReference>
<evidence type="ECO:0000256" key="2">
    <source>
        <dbReference type="ARBA" id="ARBA00004496"/>
    </source>
</evidence>
<feature type="region of interest" description="Disordered" evidence="6">
    <location>
        <begin position="163"/>
        <end position="235"/>
    </location>
</feature>
<keyword evidence="3" id="KW-0963">Cytoplasm</keyword>
<feature type="compositionally biased region" description="Basic and acidic residues" evidence="6">
    <location>
        <begin position="1065"/>
        <end position="1080"/>
    </location>
</feature>
<dbReference type="AlphaFoldDB" id="J5JL66"/>
<feature type="compositionally biased region" description="Basic and acidic residues" evidence="6">
    <location>
        <begin position="314"/>
        <end position="329"/>
    </location>
</feature>
<evidence type="ECO:0000256" key="4">
    <source>
        <dbReference type="ARBA" id="ARBA00023054"/>
    </source>
</evidence>
<feature type="compositionally biased region" description="Basic and acidic residues" evidence="6">
    <location>
        <begin position="416"/>
        <end position="493"/>
    </location>
</feature>
<feature type="region of interest" description="Disordered" evidence="6">
    <location>
        <begin position="314"/>
        <end position="370"/>
    </location>
</feature>
<dbReference type="PANTHER" id="PTHR23157:SF25">
    <property type="entry name" value="GRIP AND COILED-COIL DOMAIN-CONTAINING PROTEIN 1"/>
    <property type="match status" value="1"/>
</dbReference>
<feature type="compositionally biased region" description="Basic and acidic residues" evidence="6">
    <location>
        <begin position="1009"/>
        <end position="1049"/>
    </location>
</feature>
<keyword evidence="4" id="KW-0175">Coiled coil</keyword>
<feature type="compositionally biased region" description="Basic and acidic residues" evidence="6">
    <location>
        <begin position="520"/>
        <end position="532"/>
    </location>
</feature>
<gene>
    <name evidence="8" type="ORF">BBA_05094</name>
</gene>
<dbReference type="HOGENOM" id="CLU_002906_0_0_1"/>
<dbReference type="OrthoDB" id="1926336at2759"/>
<feature type="compositionally biased region" description="Polar residues" evidence="6">
    <location>
        <begin position="117"/>
        <end position="126"/>
    </location>
</feature>
<feature type="region of interest" description="Disordered" evidence="6">
    <location>
        <begin position="520"/>
        <end position="613"/>
    </location>
</feature>
<dbReference type="InterPro" id="IPR000237">
    <property type="entry name" value="GRIP_dom"/>
</dbReference>
<protein>
    <submittedName>
        <fullName evidence="8">Vesicular transport protein</fullName>
    </submittedName>
</protein>
<feature type="compositionally biased region" description="Basic residues" evidence="6">
    <location>
        <begin position="569"/>
        <end position="579"/>
    </location>
</feature>
<feature type="domain" description="GRIP" evidence="7">
    <location>
        <begin position="1120"/>
        <end position="1170"/>
    </location>
</feature>
<feature type="compositionally biased region" description="Basic and acidic residues" evidence="6">
    <location>
        <begin position="104"/>
        <end position="114"/>
    </location>
</feature>
<feature type="compositionally biased region" description="Basic and acidic residues" evidence="6">
    <location>
        <begin position="191"/>
        <end position="210"/>
    </location>
</feature>
<dbReference type="Proteomes" id="UP000002762">
    <property type="component" value="Unassembled WGS sequence"/>
</dbReference>
<evidence type="ECO:0000259" key="7">
    <source>
        <dbReference type="PROSITE" id="PS50913"/>
    </source>
</evidence>
<feature type="compositionally biased region" description="Low complexity" evidence="6">
    <location>
        <begin position="212"/>
        <end position="225"/>
    </location>
</feature>
<feature type="compositionally biased region" description="Polar residues" evidence="6">
    <location>
        <begin position="533"/>
        <end position="548"/>
    </location>
</feature>
<dbReference type="InterPro" id="IPR051952">
    <property type="entry name" value="Golgi-autophagy_related"/>
</dbReference>
<name>J5JL66_BEAB2</name>
<dbReference type="GO" id="GO:0005794">
    <property type="term" value="C:Golgi apparatus"/>
    <property type="evidence" value="ECO:0007669"/>
    <property type="project" value="TreeGrafter"/>
</dbReference>
<accession>J5JL66</accession>
<dbReference type="EMBL" id="JH725161">
    <property type="protein sequence ID" value="EJP66123.1"/>
    <property type="molecule type" value="Genomic_DNA"/>
</dbReference>
<reference evidence="8 9" key="1">
    <citation type="journal article" date="2012" name="Sci. Rep.">
        <title>Genomic perspectives on the evolution of fungal entomopathogenicity in Beauveria bassiana.</title>
        <authorList>
            <person name="Xiao G."/>
            <person name="Ying S.H."/>
            <person name="Zheng P."/>
            <person name="Wang Z.L."/>
            <person name="Zhang S."/>
            <person name="Xie X.Q."/>
            <person name="Shang Y."/>
            <person name="St Leger R.J."/>
            <person name="Zhao G.P."/>
            <person name="Wang C."/>
            <person name="Feng M.G."/>
        </authorList>
    </citation>
    <scope>NUCLEOTIDE SEQUENCE [LARGE SCALE GENOMIC DNA]</scope>
    <source>
        <strain evidence="8 9">ARSEF 2860</strain>
    </source>
</reference>
<feature type="region of interest" description="Disordered" evidence="6">
    <location>
        <begin position="817"/>
        <end position="839"/>
    </location>
</feature>
<organism evidence="8 9">
    <name type="scientific">Beauveria bassiana (strain ARSEF 2860)</name>
    <name type="common">White muscardine disease fungus</name>
    <name type="synonym">Tritirachium shiotae</name>
    <dbReference type="NCBI Taxonomy" id="655819"/>
    <lineage>
        <taxon>Eukaryota</taxon>
        <taxon>Fungi</taxon>
        <taxon>Dikarya</taxon>
        <taxon>Ascomycota</taxon>
        <taxon>Pezizomycotina</taxon>
        <taxon>Sordariomycetes</taxon>
        <taxon>Hypocreomycetidae</taxon>
        <taxon>Hypocreales</taxon>
        <taxon>Cordycipitaceae</taxon>
        <taxon>Beauveria</taxon>
    </lineage>
</organism>
<dbReference type="Pfam" id="PF01465">
    <property type="entry name" value="GRIP"/>
    <property type="match status" value="1"/>
</dbReference>
<evidence type="ECO:0000313" key="9">
    <source>
        <dbReference type="Proteomes" id="UP000002762"/>
    </source>
</evidence>
<proteinExistence type="predicted"/>
<feature type="region of interest" description="Disordered" evidence="6">
    <location>
        <begin position="1009"/>
        <end position="1080"/>
    </location>
</feature>
<dbReference type="GeneID" id="19888106"/>
<dbReference type="SMART" id="SM00755">
    <property type="entry name" value="Grip"/>
    <property type="match status" value="1"/>
</dbReference>
<evidence type="ECO:0000256" key="3">
    <source>
        <dbReference type="ARBA" id="ARBA00022490"/>
    </source>
</evidence>
<evidence type="ECO:0000313" key="8">
    <source>
        <dbReference type="EMBL" id="EJP66123.1"/>
    </source>
</evidence>
<feature type="region of interest" description="Disordered" evidence="6">
    <location>
        <begin position="1098"/>
        <end position="1123"/>
    </location>
</feature>
<feature type="region of interest" description="Disordered" evidence="6">
    <location>
        <begin position="104"/>
        <end position="150"/>
    </location>
</feature>
<evidence type="ECO:0000256" key="6">
    <source>
        <dbReference type="SAM" id="MobiDB-lite"/>
    </source>
</evidence>
<dbReference type="InParanoid" id="J5JL66"/>
<dbReference type="PANTHER" id="PTHR23157">
    <property type="entry name" value="GRIP AND COILED-COIL DOMAIN-CONTAINING PROTEIN 1"/>
    <property type="match status" value="1"/>
</dbReference>
<feature type="compositionally biased region" description="Basic and acidic residues" evidence="6">
    <location>
        <begin position="342"/>
        <end position="362"/>
    </location>
</feature>
<feature type="region of interest" description="Disordered" evidence="6">
    <location>
        <begin position="398"/>
        <end position="493"/>
    </location>
</feature>
<keyword evidence="5" id="KW-0472">Membrane</keyword>
<feature type="compositionally biased region" description="Polar residues" evidence="6">
    <location>
        <begin position="1100"/>
        <end position="1111"/>
    </location>
</feature>
<evidence type="ECO:0000256" key="1">
    <source>
        <dbReference type="ARBA" id="ARBA00004184"/>
    </source>
</evidence>
<dbReference type="STRING" id="655819.J5JL66"/>
<keyword evidence="9" id="KW-1185">Reference proteome</keyword>
<sequence>MKMLKPGWQGLAAEQFEKLVEEALWELTKYGAAYDDAKLDNFLISDAEVEIVDLEFVFEVEAPDYELAVTCHLDNLLGLDLGAQVTDTMFQRIRGAIDRTIAEEQARQRGDDAPMSRSASDSSRQGANAGRRPRPNNGSTDAAEPPLNPDPAVFEAAFVIDDSDEPSRAGTPKPPVPEKDATASENTAADEGNKAADQKNGKRTSTEKPKKSASSVASSNTMVASQSGSSDLSPEIKQRLRKLEKLEATYPELLRSYRVAHKRATSIEPFEKALRENTPLTSITDPDALIEYLNQLNLRGDMVMDELKRVSAEKDEIKKKQTEAEESLTKVKNQLEAMEADGGNKHTEQGADSPEAKKKEAGDDFFSYEDEIPQLQADVAAKADEIEKLKSEVAKLQSDLSAAKESSAGLAANLEKATKELEQTRGGSEDQEKLQKNLDSRTNEVNELTEKLRTAESELKMLQDSSSKDAEASASKVKDTEASQMAAEKRAQDLDAELAKARNATIVSKSLIDDLKSQVQKLDAEKSEKQTKIDQLTKQVNNNSSSTAAAVITETTAKPATTGGASGGSKKKNKKKKGKGNSAIQNAAEDDNESRSSEPVKQDSGADASVLQAEIDHLKEEIKQKDIEIERLTKKRKSEEDLQEEIETLRDNLVNIGQDHVQDKEKLKSLEQERKELKAEIEQARAKLNSSTSDSTKADKVRGEMDALQKDHNGLKQKMSTLQSDLGAAQQLAQSRFKDLSELKEVLQKAQPELKSLRQENASLKTTKEELASKVKELMEMEKKEKELKKEIASAQELAADRAIEIKSLKEKLSQEVGAKQKLEEAQHVSGRELRRAEASKVELSAKAEKAEAELQKLQEEAKKLRPRVKELEEQMHKLKREKAAAQEEGEFKSQQYINAQALLSSMRDQTSEMSVQLKESKSQAEAVEEELAEVQKLLQERTREAETMRRLLSDVDERADGKVREMRTRMEAAIEERERIEDESSTIARKRSREVEELKQKLRELEREMKNLTQERDDLDEKSREWRRRRDELETIEERASAEAEEMRATASQLRSALDASENQVRDGEKQRADLRKMLDDSRQRYEKIAKDLKAAQSKLLSSPSRTSVDSNRSGSMNGSGGSADTVYLKTILLQFLEQKDARLRAQLVPVLGKLLKFDKSEEEKWSKAVQHLEVR</sequence>